<evidence type="ECO:0000313" key="1">
    <source>
        <dbReference type="EMBL" id="PVI02983.1"/>
    </source>
</evidence>
<dbReference type="InterPro" id="IPR052973">
    <property type="entry name" value="Fungal_sec-metab_reg_TF"/>
</dbReference>
<dbReference type="PANTHER" id="PTHR35392:SF1">
    <property type="entry name" value="ZN(II)2CYS6 TRANSCRIPTION FACTOR (EUROFUNG)"/>
    <property type="match status" value="1"/>
</dbReference>
<dbReference type="STRING" id="97972.A0A2V1DXA9"/>
<name>A0A2V1DXA9_9PLEO</name>
<sequence length="321" mass="38018">MPRIPLMCYEFLPREPITEVVNPPLGMVHINYYEEQRYENYLNEERRYDIYLNDIVDKHIESFIQNWCNEEDQEFQKKLFCLLIQVKPKTDDEAKLLKEAVRLVVSTYIMSSSFFWVRDSSEIRSFAPPITPFEFPHAHFAARQAKYFFARLQRCILGTVLNKLQRIFLSSKGYNYWLAAFVAILCLAMANEEEQKATYIQTSKVETEILNVETFSFSEDPARAANVACRDIDERMELIFQIFRWKYNKRWNPLKDSDRDWAGEFGFGDENSQIIRKISQLVNENVAFLRLKQEVTVEKANVTHLTSHLVARFLLSFWLPQ</sequence>
<dbReference type="Proteomes" id="UP000244855">
    <property type="component" value="Unassembled WGS sequence"/>
</dbReference>
<accession>A0A2V1DXA9</accession>
<gene>
    <name evidence="1" type="ORF">DM02DRAFT_271714</name>
</gene>
<dbReference type="EMBL" id="KZ805336">
    <property type="protein sequence ID" value="PVI02983.1"/>
    <property type="molecule type" value="Genomic_DNA"/>
</dbReference>
<organism evidence="1 2">
    <name type="scientific">Periconia macrospinosa</name>
    <dbReference type="NCBI Taxonomy" id="97972"/>
    <lineage>
        <taxon>Eukaryota</taxon>
        <taxon>Fungi</taxon>
        <taxon>Dikarya</taxon>
        <taxon>Ascomycota</taxon>
        <taxon>Pezizomycotina</taxon>
        <taxon>Dothideomycetes</taxon>
        <taxon>Pleosporomycetidae</taxon>
        <taxon>Pleosporales</taxon>
        <taxon>Massarineae</taxon>
        <taxon>Periconiaceae</taxon>
        <taxon>Periconia</taxon>
    </lineage>
</organism>
<keyword evidence="2" id="KW-1185">Reference proteome</keyword>
<dbReference type="AlphaFoldDB" id="A0A2V1DXA9"/>
<evidence type="ECO:0000313" key="2">
    <source>
        <dbReference type="Proteomes" id="UP000244855"/>
    </source>
</evidence>
<dbReference type="OrthoDB" id="4226666at2759"/>
<proteinExistence type="predicted"/>
<reference evidence="1 2" key="1">
    <citation type="journal article" date="2018" name="Sci. Rep.">
        <title>Comparative genomics provides insights into the lifestyle and reveals functional heterogeneity of dark septate endophytic fungi.</title>
        <authorList>
            <person name="Knapp D.G."/>
            <person name="Nemeth J.B."/>
            <person name="Barry K."/>
            <person name="Hainaut M."/>
            <person name="Henrissat B."/>
            <person name="Johnson J."/>
            <person name="Kuo A."/>
            <person name="Lim J.H.P."/>
            <person name="Lipzen A."/>
            <person name="Nolan M."/>
            <person name="Ohm R.A."/>
            <person name="Tamas L."/>
            <person name="Grigoriev I.V."/>
            <person name="Spatafora J.W."/>
            <person name="Nagy L.G."/>
            <person name="Kovacs G.M."/>
        </authorList>
    </citation>
    <scope>NUCLEOTIDE SEQUENCE [LARGE SCALE GENOMIC DNA]</scope>
    <source>
        <strain evidence="1 2">DSE2036</strain>
    </source>
</reference>
<dbReference type="PANTHER" id="PTHR35392">
    <property type="entry name" value="ZN(II)2CYS6 TRANSCRIPTION FACTOR (EUROFUNG)-RELATED-RELATED"/>
    <property type="match status" value="1"/>
</dbReference>
<protein>
    <submittedName>
        <fullName evidence="1">Uncharacterized protein</fullName>
    </submittedName>
</protein>